<gene>
    <name evidence="1" type="primary">39</name>
    <name evidence="1" type="ORF">SEA_VALENTINIPUFF_39</name>
</gene>
<name>A0A386KQ35_9CAUD</name>
<dbReference type="EMBL" id="MH825712">
    <property type="protein sequence ID" value="AYD87340.1"/>
    <property type="molecule type" value="Genomic_DNA"/>
</dbReference>
<evidence type="ECO:0000313" key="2">
    <source>
        <dbReference type="Proteomes" id="UP000281993"/>
    </source>
</evidence>
<proteinExistence type="predicted"/>
<dbReference type="Proteomes" id="UP000281993">
    <property type="component" value="Segment"/>
</dbReference>
<protein>
    <submittedName>
        <fullName evidence="1">Uncharacterized protein</fullName>
    </submittedName>
</protein>
<keyword evidence="2" id="KW-1185">Reference proteome</keyword>
<reference evidence="1 2" key="1">
    <citation type="submission" date="2018-08" db="EMBL/GenBank/DDBJ databases">
        <authorList>
            <person name="Preder H."/>
            <person name="Servin-Meza L.A."/>
            <person name="Bonilla J.A."/>
            <person name="Klyczek K."/>
            <person name="Garlena R.A."/>
            <person name="Russell D.A."/>
            <person name="Pope W.H."/>
            <person name="Jacobs-Sera D."/>
            <person name="Hatfull G.F."/>
        </authorList>
    </citation>
    <scope>NUCLEOTIDE SEQUENCE [LARGE SCALE GENOMIC DNA]</scope>
</reference>
<sequence>MGRRELVMMERMYSKRAGFTAFVKAGSQEVTLRGLQYRRTDRTTAAGIPVFQRVLRVLGTGEVSATAEGDPKPLTTLVIAEDPPPAR</sequence>
<organism evidence="1 2">
    <name type="scientific">Microbacterium phage ValentiniPuff</name>
    <dbReference type="NCBI Taxonomy" id="2315705"/>
    <lineage>
        <taxon>Viruses</taxon>
        <taxon>Duplodnaviria</taxon>
        <taxon>Heunggongvirae</taxon>
        <taxon>Uroviricota</taxon>
        <taxon>Caudoviricetes</taxon>
        <taxon>Valentinivirus</taxon>
        <taxon>Valentinivirus valentinipuff</taxon>
    </lineage>
</organism>
<accession>A0A386KQ35</accession>
<evidence type="ECO:0000313" key="1">
    <source>
        <dbReference type="EMBL" id="AYD87340.1"/>
    </source>
</evidence>